<evidence type="ECO:0000313" key="10">
    <source>
        <dbReference type="EMBL" id="GMA94687.1"/>
    </source>
</evidence>
<evidence type="ECO:0000256" key="5">
    <source>
        <dbReference type="ARBA" id="ARBA00022692"/>
    </source>
</evidence>
<dbReference type="RefSeq" id="WP_284253585.1">
    <property type="nucleotide sequence ID" value="NZ_BAAAQO010000002.1"/>
</dbReference>
<comment type="similarity">
    <text evidence="8">Belongs to the binding-protein-dependent transport system permease family.</text>
</comment>
<protein>
    <submittedName>
        <fullName evidence="10">ABC transporter permease</fullName>
    </submittedName>
</protein>
<keyword evidence="4" id="KW-0997">Cell inner membrane</keyword>
<keyword evidence="5 8" id="KW-0812">Transmembrane</keyword>
<evidence type="ECO:0000259" key="9">
    <source>
        <dbReference type="PROSITE" id="PS50928"/>
    </source>
</evidence>
<feature type="transmembrane region" description="Helical" evidence="8">
    <location>
        <begin position="553"/>
        <end position="578"/>
    </location>
</feature>
<dbReference type="PANTHER" id="PTHR43357">
    <property type="entry name" value="INNER MEMBRANE ABC TRANSPORTER PERMEASE PROTEIN YDCV"/>
    <property type="match status" value="1"/>
</dbReference>
<keyword evidence="11" id="KW-1185">Reference proteome</keyword>
<evidence type="ECO:0000256" key="6">
    <source>
        <dbReference type="ARBA" id="ARBA00022989"/>
    </source>
</evidence>
<feature type="transmembrane region" description="Helical" evidence="8">
    <location>
        <begin position="511"/>
        <end position="533"/>
    </location>
</feature>
<keyword evidence="7 8" id="KW-0472">Membrane</keyword>
<feature type="transmembrane region" description="Helical" evidence="8">
    <location>
        <begin position="125"/>
        <end position="145"/>
    </location>
</feature>
<comment type="caution">
    <text evidence="10">The sequence shown here is derived from an EMBL/GenBank/DDBJ whole genome shotgun (WGS) entry which is preliminary data.</text>
</comment>
<evidence type="ECO:0000256" key="4">
    <source>
        <dbReference type="ARBA" id="ARBA00022519"/>
    </source>
</evidence>
<dbReference type="EMBL" id="BSVB01000001">
    <property type="protein sequence ID" value="GMA94687.1"/>
    <property type="molecule type" value="Genomic_DNA"/>
</dbReference>
<feature type="transmembrane region" description="Helical" evidence="8">
    <location>
        <begin position="270"/>
        <end position="290"/>
    </location>
</feature>
<keyword evidence="3" id="KW-1003">Cell membrane</keyword>
<dbReference type="Proteomes" id="UP001157034">
    <property type="component" value="Unassembled WGS sequence"/>
</dbReference>
<accession>A0ABQ6K407</accession>
<dbReference type="Pfam" id="PF00528">
    <property type="entry name" value="BPD_transp_1"/>
    <property type="match status" value="2"/>
</dbReference>
<comment type="subcellular location">
    <subcellularLocation>
        <location evidence="1">Cell inner membrane</location>
        <topology evidence="1">Multi-pass membrane protein</topology>
    </subcellularLocation>
    <subcellularLocation>
        <location evidence="8">Cell membrane</location>
        <topology evidence="8">Multi-pass membrane protein</topology>
    </subcellularLocation>
</comment>
<feature type="transmembrane region" description="Helical" evidence="8">
    <location>
        <begin position="311"/>
        <end position="332"/>
    </location>
</feature>
<evidence type="ECO:0000256" key="3">
    <source>
        <dbReference type="ARBA" id="ARBA00022475"/>
    </source>
</evidence>
<evidence type="ECO:0000256" key="1">
    <source>
        <dbReference type="ARBA" id="ARBA00004429"/>
    </source>
</evidence>
<keyword evidence="6 8" id="KW-1133">Transmembrane helix</keyword>
<evidence type="ECO:0000313" key="11">
    <source>
        <dbReference type="Proteomes" id="UP001157034"/>
    </source>
</evidence>
<feature type="transmembrane region" description="Helical" evidence="8">
    <location>
        <begin position="165"/>
        <end position="188"/>
    </location>
</feature>
<dbReference type="Gene3D" id="1.10.3720.10">
    <property type="entry name" value="MetI-like"/>
    <property type="match status" value="2"/>
</dbReference>
<proteinExistence type="inferred from homology"/>
<feature type="domain" description="ABC transmembrane type-1" evidence="9">
    <location>
        <begin position="378"/>
        <end position="574"/>
    </location>
</feature>
<feature type="transmembrane region" description="Helical" evidence="8">
    <location>
        <begin position="415"/>
        <end position="438"/>
    </location>
</feature>
<keyword evidence="2 8" id="KW-0813">Transport</keyword>
<dbReference type="CDD" id="cd06261">
    <property type="entry name" value="TM_PBP2"/>
    <property type="match status" value="2"/>
</dbReference>
<evidence type="ECO:0000256" key="7">
    <source>
        <dbReference type="ARBA" id="ARBA00023136"/>
    </source>
</evidence>
<feature type="transmembrane region" description="Helical" evidence="8">
    <location>
        <begin position="91"/>
        <end position="113"/>
    </location>
</feature>
<feature type="transmembrane region" description="Helical" evidence="8">
    <location>
        <begin position="35"/>
        <end position="63"/>
    </location>
</feature>
<reference evidence="11" key="1">
    <citation type="journal article" date="2019" name="Int. J. Syst. Evol. Microbiol.">
        <title>The Global Catalogue of Microorganisms (GCM) 10K type strain sequencing project: providing services to taxonomists for standard genome sequencing and annotation.</title>
        <authorList>
            <consortium name="The Broad Institute Genomics Platform"/>
            <consortium name="The Broad Institute Genome Sequencing Center for Infectious Disease"/>
            <person name="Wu L."/>
            <person name="Ma J."/>
        </authorList>
    </citation>
    <scope>NUCLEOTIDE SEQUENCE [LARGE SCALE GENOMIC DNA]</scope>
    <source>
        <strain evidence="11">NBRC 108894</strain>
    </source>
</reference>
<organism evidence="10 11">
    <name type="scientific">Pseudolysinimonas kribbensis</name>
    <dbReference type="NCBI Taxonomy" id="433641"/>
    <lineage>
        <taxon>Bacteria</taxon>
        <taxon>Bacillati</taxon>
        <taxon>Actinomycetota</taxon>
        <taxon>Actinomycetes</taxon>
        <taxon>Micrococcales</taxon>
        <taxon>Microbacteriaceae</taxon>
        <taxon>Pseudolysinimonas</taxon>
    </lineage>
</organism>
<feature type="transmembrane region" description="Helical" evidence="8">
    <location>
        <begin position="378"/>
        <end position="403"/>
    </location>
</feature>
<sequence>MTRLTVALPAARRGQSFLGAPRRARRVAIGRSKAFLAFWIVIVLILVLPIAVFLAVAISPALLDQGPAWLSVDAFARALTGPTLRGFLDSIVVAVIAAAVAAGVGFGLAWILLRTDAPLRGLTTGLLFALFLTPSYLIALGWERLLEPNGVLQAVGFDPAGIRSVIYGPIGVALILAVKGIPFAYLTVSNALRGLGREYDDAVRAHGGGPLRSIRMTVAMLAPAIWSALAIVFAESISDYGVAATLANSAHFPVATSELYNAVEAFPVDFPLASAISWLLLLLVVVALWLQNRALNGRSFQVFSGRARQPLIVRMRAGSIAIWLVAFVTLIATSLGVPVVGAVSASLIDGLGSISGSHAWNLHNYQRVLVSPELGGPLVYSAILATICASAAVVLALMCARVLATRGGSRLGRLLDTALLGAVALPGIVFAAGYIFAYNLPIVNALGIRIYGTSALLLLAYLATALPSTTRLLVGAMSQQHDSMSQAARVHGAGSIGTWLRVSLPILARPLLSAWLLTYSATLLELPVSQLLAPPGSQPISVGITVALNRYDYGGGTAMEILAILSALAIVAIAYGLFHLLAPRGWKRIGVAR</sequence>
<dbReference type="InterPro" id="IPR035906">
    <property type="entry name" value="MetI-like_sf"/>
</dbReference>
<dbReference type="PROSITE" id="PS50928">
    <property type="entry name" value="ABC_TM1"/>
    <property type="match status" value="2"/>
</dbReference>
<evidence type="ECO:0000256" key="2">
    <source>
        <dbReference type="ARBA" id="ARBA00022448"/>
    </source>
</evidence>
<gene>
    <name evidence="10" type="ORF">GCM10025881_15110</name>
</gene>
<evidence type="ECO:0000256" key="8">
    <source>
        <dbReference type="RuleBase" id="RU363032"/>
    </source>
</evidence>
<dbReference type="PANTHER" id="PTHR43357:SF4">
    <property type="entry name" value="INNER MEMBRANE ABC TRANSPORTER PERMEASE PROTEIN YDCV"/>
    <property type="match status" value="1"/>
</dbReference>
<feature type="domain" description="ABC transmembrane type-1" evidence="9">
    <location>
        <begin position="87"/>
        <end position="291"/>
    </location>
</feature>
<dbReference type="InterPro" id="IPR000515">
    <property type="entry name" value="MetI-like"/>
</dbReference>
<feature type="transmembrane region" description="Helical" evidence="8">
    <location>
        <begin position="450"/>
        <end position="474"/>
    </location>
</feature>
<name>A0ABQ6K407_9MICO</name>
<dbReference type="SUPFAM" id="SSF161098">
    <property type="entry name" value="MetI-like"/>
    <property type="match status" value="2"/>
</dbReference>